<sequence length="361" mass="36359">MRTHLTRRLIAASSAAVVTLGGAATYAATSAAADTADRPGVSVLSTVDASDRQAALDFWTGERLAEATPVDRVVGRGAGAPGAAAALGVPAPAPGQQAQPRSTTSATSTTGAAPALPRARRATSELVTGGAVARATAWTGAAVPTVGRLYFTQGAGKYECTASSVDSPKGNVIVTAGHCVTENGLDSQNVIFVPGLTGTGEPLGRFPVGQTFTTSQWRTGDQQSAAALSFDVGFAVVPPREGKSLKDTVGANAIAFDAPLARTTVLGYPGRSRTADGFTLQYCTGTEFTDNGPGATGDVATLCDLGGGSSGGPWLHDADPATGTGTVTSVVSFSYDDNPSVLYGPRFGAVVRDVYTRAASA</sequence>
<evidence type="ECO:0000313" key="4">
    <source>
        <dbReference type="EMBL" id="MEZ0163873.1"/>
    </source>
</evidence>
<feature type="chain" id="PRO_5046515137" evidence="3">
    <location>
        <begin position="24"/>
        <end position="361"/>
    </location>
</feature>
<gene>
    <name evidence="4" type="ORF">AB2L27_03720</name>
</gene>
<dbReference type="Proteomes" id="UP001565927">
    <property type="component" value="Unassembled WGS sequence"/>
</dbReference>
<evidence type="ECO:0000256" key="3">
    <source>
        <dbReference type="SAM" id="SignalP"/>
    </source>
</evidence>
<keyword evidence="5" id="KW-1185">Reference proteome</keyword>
<dbReference type="Gene3D" id="2.40.10.10">
    <property type="entry name" value="Trypsin-like serine proteases"/>
    <property type="match status" value="2"/>
</dbReference>
<dbReference type="RefSeq" id="WP_370440118.1">
    <property type="nucleotide sequence ID" value="NZ_JBGFTU010000003.1"/>
</dbReference>
<protein>
    <submittedName>
        <fullName evidence="4">Serine protease</fullName>
        <ecNumber evidence="4">3.4.21.-</ecNumber>
    </submittedName>
</protein>
<dbReference type="PANTHER" id="PTHR15462">
    <property type="entry name" value="SERINE PROTEASE"/>
    <property type="match status" value="1"/>
</dbReference>
<reference evidence="4 5" key="1">
    <citation type="submission" date="2024-07" db="EMBL/GenBank/DDBJ databases">
        <authorList>
            <person name="Thanompreechachai J."/>
            <person name="Duangmal K."/>
        </authorList>
    </citation>
    <scope>NUCLEOTIDE SEQUENCE [LARGE SCALE GENOMIC DNA]</scope>
    <source>
        <strain evidence="4 5">LSe6-4</strain>
    </source>
</reference>
<feature type="region of interest" description="Disordered" evidence="2">
    <location>
        <begin position="85"/>
        <end position="121"/>
    </location>
</feature>
<evidence type="ECO:0000313" key="5">
    <source>
        <dbReference type="Proteomes" id="UP001565927"/>
    </source>
</evidence>
<dbReference type="EMBL" id="JBGFTU010000003">
    <property type="protein sequence ID" value="MEZ0163873.1"/>
    <property type="molecule type" value="Genomic_DNA"/>
</dbReference>
<name>A0ABV4GX28_9ACTN</name>
<feature type="signal peptide" evidence="3">
    <location>
        <begin position="1"/>
        <end position="23"/>
    </location>
</feature>
<dbReference type="InterPro" id="IPR009003">
    <property type="entry name" value="Peptidase_S1_PA"/>
</dbReference>
<evidence type="ECO:0000256" key="2">
    <source>
        <dbReference type="SAM" id="MobiDB-lite"/>
    </source>
</evidence>
<dbReference type="InterPro" id="IPR018114">
    <property type="entry name" value="TRYPSIN_HIS"/>
</dbReference>
<keyword evidence="4" id="KW-0645">Protease</keyword>
<keyword evidence="1 3" id="KW-0732">Signal</keyword>
<accession>A0ABV4GX28</accession>
<dbReference type="PROSITE" id="PS00134">
    <property type="entry name" value="TRYPSIN_HIS"/>
    <property type="match status" value="1"/>
</dbReference>
<proteinExistence type="predicted"/>
<feature type="compositionally biased region" description="Low complexity" evidence="2">
    <location>
        <begin position="85"/>
        <end position="117"/>
    </location>
</feature>
<dbReference type="EC" id="3.4.21.-" evidence="4"/>
<dbReference type="InterPro" id="IPR043504">
    <property type="entry name" value="Peptidase_S1_PA_chymotrypsin"/>
</dbReference>
<keyword evidence="4" id="KW-0378">Hydrolase</keyword>
<organism evidence="4 5">
    <name type="scientific">Kineococcus halophytocola</name>
    <dbReference type="NCBI Taxonomy" id="3234027"/>
    <lineage>
        <taxon>Bacteria</taxon>
        <taxon>Bacillati</taxon>
        <taxon>Actinomycetota</taxon>
        <taxon>Actinomycetes</taxon>
        <taxon>Kineosporiales</taxon>
        <taxon>Kineosporiaceae</taxon>
        <taxon>Kineococcus</taxon>
    </lineage>
</organism>
<dbReference type="SUPFAM" id="SSF50494">
    <property type="entry name" value="Trypsin-like serine proteases"/>
    <property type="match status" value="1"/>
</dbReference>
<dbReference type="GO" id="GO:0006508">
    <property type="term" value="P:proteolysis"/>
    <property type="evidence" value="ECO:0007669"/>
    <property type="project" value="UniProtKB-KW"/>
</dbReference>
<comment type="caution">
    <text evidence="4">The sequence shown here is derived from an EMBL/GenBank/DDBJ whole genome shotgun (WGS) entry which is preliminary data.</text>
</comment>
<dbReference type="GO" id="GO:0008233">
    <property type="term" value="F:peptidase activity"/>
    <property type="evidence" value="ECO:0007669"/>
    <property type="project" value="UniProtKB-KW"/>
</dbReference>
<dbReference type="InterPro" id="IPR050966">
    <property type="entry name" value="Glutamyl_endopeptidase"/>
</dbReference>
<evidence type="ECO:0000256" key="1">
    <source>
        <dbReference type="ARBA" id="ARBA00022729"/>
    </source>
</evidence>